<evidence type="ECO:0000313" key="2">
    <source>
        <dbReference type="Proteomes" id="UP000554235"/>
    </source>
</evidence>
<evidence type="ECO:0000313" key="1">
    <source>
        <dbReference type="EMBL" id="KAF4470579.1"/>
    </source>
</evidence>
<dbReference type="EMBL" id="JAADYS010000324">
    <property type="protein sequence ID" value="KAF4470579.1"/>
    <property type="molecule type" value="Genomic_DNA"/>
</dbReference>
<keyword evidence="1" id="KW-0418">Kinase</keyword>
<accession>A0A8H4PCJ7</accession>
<sequence>MPGGPYVASEADVKLFEYMTLEDPAQNIYKVFGPRFQSHRMTQGLDERIAEAGQKRRGCSGSQKKVVRGQGKPRLGIPDRWCARWVTGGETVLSNDLGEERTAFPIEYKAPYKIGVQDFEVEGGLV</sequence>
<dbReference type="Proteomes" id="UP000554235">
    <property type="component" value="Unassembled WGS sequence"/>
</dbReference>
<dbReference type="GO" id="GO:0016301">
    <property type="term" value="F:kinase activity"/>
    <property type="evidence" value="ECO:0007669"/>
    <property type="project" value="UniProtKB-KW"/>
</dbReference>
<proteinExistence type="predicted"/>
<comment type="caution">
    <text evidence="1">The sequence shown here is derived from an EMBL/GenBank/DDBJ whole genome shotgun (WGS) entry which is preliminary data.</text>
</comment>
<keyword evidence="2" id="KW-1185">Reference proteome</keyword>
<keyword evidence="1" id="KW-0808">Transferase</keyword>
<reference evidence="1 2" key="1">
    <citation type="submission" date="2020-01" db="EMBL/GenBank/DDBJ databases">
        <title>Identification and distribution of gene clusters putatively required for synthesis of sphingolipid metabolism inhibitors in phylogenetically diverse species of the filamentous fungus Fusarium.</title>
        <authorList>
            <person name="Kim H.-S."/>
            <person name="Busman M."/>
            <person name="Brown D.W."/>
            <person name="Divon H."/>
            <person name="Uhlig S."/>
            <person name="Proctor R.H."/>
        </authorList>
    </citation>
    <scope>NUCLEOTIDE SEQUENCE [LARGE SCALE GENOMIC DNA]</scope>
    <source>
        <strain evidence="1 2">NRRL 20459</strain>
    </source>
</reference>
<gene>
    <name evidence="1" type="ORF">FALBO_2515</name>
</gene>
<dbReference type="AlphaFoldDB" id="A0A8H4PCJ7"/>
<organism evidence="1 2">
    <name type="scientific">Fusarium albosuccineum</name>
    <dbReference type="NCBI Taxonomy" id="1237068"/>
    <lineage>
        <taxon>Eukaryota</taxon>
        <taxon>Fungi</taxon>
        <taxon>Dikarya</taxon>
        <taxon>Ascomycota</taxon>
        <taxon>Pezizomycotina</taxon>
        <taxon>Sordariomycetes</taxon>
        <taxon>Hypocreomycetidae</taxon>
        <taxon>Hypocreales</taxon>
        <taxon>Nectriaceae</taxon>
        <taxon>Fusarium</taxon>
        <taxon>Fusarium decemcellulare species complex</taxon>
    </lineage>
</organism>
<protein>
    <submittedName>
        <fullName evidence="1">Kinase-like domain</fullName>
    </submittedName>
</protein>
<name>A0A8H4PCJ7_9HYPO</name>